<evidence type="ECO:0008006" key="3">
    <source>
        <dbReference type="Google" id="ProtNLM"/>
    </source>
</evidence>
<dbReference type="InterPro" id="IPR021457">
    <property type="entry name" value="DUF3108"/>
</dbReference>
<keyword evidence="2" id="KW-1185">Reference proteome</keyword>
<dbReference type="Proteomes" id="UP000064007">
    <property type="component" value="Chromosome 1"/>
</dbReference>
<dbReference type="OrthoDB" id="8559973at2"/>
<sequence length="242" mass="27878">MSRLLPFKKWLAVFLCLFGTIAFSKEFPNILELKYELTQNGESLGTVIEKFMIDETGHYHIESITKGIGLYALFGDRVLISEGKISFEGLKPKRFEVHQGSNASKNATVDFDWDNQILITRYKGSETKENIGNKTQDLISYLYQFNYENFDEPMIEFVAATGKKYKKYQFRVVDKKVELSLGNVNFETTSIQSIAEKDGKPETQIWLNNKLYKLPIRIRYQEKNGSTLEQNLVQANIDLNGL</sequence>
<organism evidence="1 2">
    <name type="scientific">Candidatus Methylopumilus planktonicus</name>
    <dbReference type="NCBI Taxonomy" id="1581557"/>
    <lineage>
        <taxon>Bacteria</taxon>
        <taxon>Pseudomonadati</taxon>
        <taxon>Pseudomonadota</taxon>
        <taxon>Betaproteobacteria</taxon>
        <taxon>Nitrosomonadales</taxon>
        <taxon>Methylophilaceae</taxon>
        <taxon>Candidatus Methylopumilus</taxon>
    </lineage>
</organism>
<reference evidence="2" key="1">
    <citation type="submission" date="2014-12" db="EMBL/GenBank/DDBJ databases">
        <authorList>
            <person name="Salcher M.M."/>
        </authorList>
    </citation>
    <scope>NUCLEOTIDE SEQUENCE [LARGE SCALE GENOMIC DNA]</scope>
    <source>
        <strain evidence="2">MMS-10A-171</strain>
    </source>
</reference>
<name>A0A0D6ETH0_9PROT</name>
<dbReference type="AlphaFoldDB" id="A0A0D6ETH0"/>
<evidence type="ECO:0000313" key="2">
    <source>
        <dbReference type="Proteomes" id="UP000064007"/>
    </source>
</evidence>
<dbReference type="EMBL" id="LN827929">
    <property type="protein sequence ID" value="CEZ19044.1"/>
    <property type="molecule type" value="Genomic_DNA"/>
</dbReference>
<evidence type="ECO:0000313" key="1">
    <source>
        <dbReference type="EMBL" id="CEZ19044.1"/>
    </source>
</evidence>
<accession>A0A0D6ETH0</accession>
<proteinExistence type="predicted"/>
<gene>
    <name evidence="1" type="ORF">BN1208_0149</name>
</gene>
<dbReference type="KEGG" id="mbat:BN1208_0149"/>
<dbReference type="STRING" id="1581557.BN1208_0149"/>
<dbReference type="Pfam" id="PF11306">
    <property type="entry name" value="DUF3108"/>
    <property type="match status" value="1"/>
</dbReference>
<dbReference type="HOGENOM" id="CLU_063619_0_2_4"/>
<protein>
    <recommendedName>
        <fullName evidence="3">DUF3108 domain-containing protein</fullName>
    </recommendedName>
</protein>